<reference evidence="1 2" key="1">
    <citation type="journal article" date="2019" name="Int. J. Syst. Evol. Microbiol.">
        <title>The Global Catalogue of Microorganisms (GCM) 10K type strain sequencing project: providing services to taxonomists for standard genome sequencing and annotation.</title>
        <authorList>
            <consortium name="The Broad Institute Genomics Platform"/>
            <consortium name="The Broad Institute Genome Sequencing Center for Infectious Disease"/>
            <person name="Wu L."/>
            <person name="Ma J."/>
        </authorList>
    </citation>
    <scope>NUCLEOTIDE SEQUENCE [LARGE SCALE GENOMIC DNA]</scope>
    <source>
        <strain evidence="1 2">JCM 6835</strain>
    </source>
</reference>
<keyword evidence="2" id="KW-1185">Reference proteome</keyword>
<dbReference type="EMBL" id="BAAATE010000029">
    <property type="protein sequence ID" value="GAA2688414.1"/>
    <property type="molecule type" value="Genomic_DNA"/>
</dbReference>
<gene>
    <name evidence="1" type="ORF">GCM10010412_077060</name>
</gene>
<comment type="caution">
    <text evidence="1">The sequence shown here is derived from an EMBL/GenBank/DDBJ whole genome shotgun (WGS) entry which is preliminary data.</text>
</comment>
<protein>
    <submittedName>
        <fullName evidence="1">Uncharacterized protein</fullName>
    </submittedName>
</protein>
<organism evidence="1 2">
    <name type="scientific">Nonomuraea recticatena</name>
    <dbReference type="NCBI Taxonomy" id="46178"/>
    <lineage>
        <taxon>Bacteria</taxon>
        <taxon>Bacillati</taxon>
        <taxon>Actinomycetota</taxon>
        <taxon>Actinomycetes</taxon>
        <taxon>Streptosporangiales</taxon>
        <taxon>Streptosporangiaceae</taxon>
        <taxon>Nonomuraea</taxon>
    </lineage>
</organism>
<name>A0ABN3SZM7_9ACTN</name>
<proteinExistence type="predicted"/>
<dbReference type="Proteomes" id="UP001501666">
    <property type="component" value="Unassembled WGS sequence"/>
</dbReference>
<accession>A0ABN3SZM7</accession>
<sequence>MAACGRGLCQAAWGERVKSPKTVRSVAVVTPWPGLIVAARVSRRGTWWSVVAWGRAAPVLGGSRGGVDVSSGEWLTAREASRVCDAAMIVFGLALPAAQLVK</sequence>
<evidence type="ECO:0000313" key="2">
    <source>
        <dbReference type="Proteomes" id="UP001501666"/>
    </source>
</evidence>
<evidence type="ECO:0000313" key="1">
    <source>
        <dbReference type="EMBL" id="GAA2688414.1"/>
    </source>
</evidence>